<gene>
    <name evidence="2" type="ORF">D9611_011159</name>
</gene>
<accession>A0A8H5CC95</accession>
<feature type="region of interest" description="Disordered" evidence="1">
    <location>
        <begin position="159"/>
        <end position="233"/>
    </location>
</feature>
<evidence type="ECO:0000313" key="2">
    <source>
        <dbReference type="EMBL" id="KAF5339167.1"/>
    </source>
</evidence>
<sequence>MKYTSVLGGSQWVTVGSVALPAPHSLEEDDENTIIPHHIVRAPTSPINEEQEYIHRVSEEGAMEDEESSLPPPDWYFETDPIALFTPARGVKSTLVPFASSKASDTSKGKVLTYSVKEISSAASNSPPTRPERYFSFASPFEVALRKAAIITSTLSKSLSEPPFTSAKRSVTDVEETTTSTTSSSASIPSTDKTTLEPPDPRKASSKPTTKVRSRNIDGLPVPSTGGVSDAARLKGAGASGLGGIDGLPAHRRNPGALDVCPVPGSAIEAVRKYQLPSQAVRERRGVRARFAAFFHRS</sequence>
<dbReference type="AlphaFoldDB" id="A0A8H5CC95"/>
<evidence type="ECO:0000256" key="1">
    <source>
        <dbReference type="SAM" id="MobiDB-lite"/>
    </source>
</evidence>
<reference evidence="2 3" key="1">
    <citation type="journal article" date="2020" name="ISME J.">
        <title>Uncovering the hidden diversity of litter-decomposition mechanisms in mushroom-forming fungi.</title>
        <authorList>
            <person name="Floudas D."/>
            <person name="Bentzer J."/>
            <person name="Ahren D."/>
            <person name="Johansson T."/>
            <person name="Persson P."/>
            <person name="Tunlid A."/>
        </authorList>
    </citation>
    <scope>NUCLEOTIDE SEQUENCE [LARGE SCALE GENOMIC DNA]</scope>
    <source>
        <strain evidence="2 3">CBS 175.51</strain>
    </source>
</reference>
<dbReference type="Proteomes" id="UP000541558">
    <property type="component" value="Unassembled WGS sequence"/>
</dbReference>
<keyword evidence="3" id="KW-1185">Reference proteome</keyword>
<proteinExistence type="predicted"/>
<protein>
    <submittedName>
        <fullName evidence="2">Uncharacterized protein</fullName>
    </submittedName>
</protein>
<comment type="caution">
    <text evidence="2">The sequence shown here is derived from an EMBL/GenBank/DDBJ whole genome shotgun (WGS) entry which is preliminary data.</text>
</comment>
<evidence type="ECO:0000313" key="3">
    <source>
        <dbReference type="Proteomes" id="UP000541558"/>
    </source>
</evidence>
<feature type="compositionally biased region" description="Low complexity" evidence="1">
    <location>
        <begin position="177"/>
        <end position="192"/>
    </location>
</feature>
<organism evidence="2 3">
    <name type="scientific">Ephemerocybe angulata</name>
    <dbReference type="NCBI Taxonomy" id="980116"/>
    <lineage>
        <taxon>Eukaryota</taxon>
        <taxon>Fungi</taxon>
        <taxon>Dikarya</taxon>
        <taxon>Basidiomycota</taxon>
        <taxon>Agaricomycotina</taxon>
        <taxon>Agaricomycetes</taxon>
        <taxon>Agaricomycetidae</taxon>
        <taxon>Agaricales</taxon>
        <taxon>Agaricineae</taxon>
        <taxon>Psathyrellaceae</taxon>
        <taxon>Ephemerocybe</taxon>
    </lineage>
</organism>
<dbReference type="EMBL" id="JAACJK010000009">
    <property type="protein sequence ID" value="KAF5339167.1"/>
    <property type="molecule type" value="Genomic_DNA"/>
</dbReference>
<name>A0A8H5CC95_9AGAR</name>